<dbReference type="InterPro" id="IPR010461">
    <property type="entry name" value="ComK"/>
</dbReference>
<evidence type="ECO:0000313" key="1">
    <source>
        <dbReference type="EMBL" id="MFD2617269.1"/>
    </source>
</evidence>
<dbReference type="Proteomes" id="UP001597458">
    <property type="component" value="Unassembled WGS sequence"/>
</dbReference>
<dbReference type="Pfam" id="PF06338">
    <property type="entry name" value="ComK"/>
    <property type="match status" value="1"/>
</dbReference>
<evidence type="ECO:0000313" key="2">
    <source>
        <dbReference type="Proteomes" id="UP001597458"/>
    </source>
</evidence>
<protein>
    <submittedName>
        <fullName evidence="1">Competence protein ComK</fullName>
    </submittedName>
</protein>
<reference evidence="2" key="1">
    <citation type="journal article" date="2019" name="Int. J. Syst. Evol. Microbiol.">
        <title>The Global Catalogue of Microorganisms (GCM) 10K type strain sequencing project: providing services to taxonomists for standard genome sequencing and annotation.</title>
        <authorList>
            <consortium name="The Broad Institute Genomics Platform"/>
            <consortium name="The Broad Institute Genome Sequencing Center for Infectious Disease"/>
            <person name="Wu L."/>
            <person name="Ma J."/>
        </authorList>
    </citation>
    <scope>NUCLEOTIDE SEQUENCE [LARGE SCALE GENOMIC DNA]</scope>
    <source>
        <strain evidence="2">TISTR 2241</strain>
    </source>
</reference>
<comment type="caution">
    <text evidence="1">The sequence shown here is derived from an EMBL/GenBank/DDBJ whole genome shotgun (WGS) entry which is preliminary data.</text>
</comment>
<keyword evidence="2" id="KW-1185">Reference proteome</keyword>
<sequence>MTLEEYIIHPSTMALLPTDGPYGYPWTLVLEEKKQYRIQSHALKIVDKSCHNFGSSYKSNKEHVNRVMGKIKMVPVCICKELDVYLFPLHSPKQIRKCIWLSLTQIDHYHNVDGGTTRVVFRNGYSLDVDINFYSFKTKFERAHKYRDSLAAMVKKYATDEYMILEKLTSILKGYFKSEQL</sequence>
<dbReference type="RefSeq" id="WP_141190856.1">
    <property type="nucleotide sequence ID" value="NZ_JBHUMR010000009.1"/>
</dbReference>
<dbReference type="EMBL" id="JBHUMR010000009">
    <property type="protein sequence ID" value="MFD2617269.1"/>
    <property type="molecule type" value="Genomic_DNA"/>
</dbReference>
<name>A0ABW5PQW8_9BACI</name>
<proteinExistence type="predicted"/>
<gene>
    <name evidence="1" type="ORF">ACFSTF_08080</name>
</gene>
<organism evidence="1 2">
    <name type="scientific">Terrilactibacillus laevilacticus</name>
    <dbReference type="NCBI Taxonomy" id="1380157"/>
    <lineage>
        <taxon>Bacteria</taxon>
        <taxon>Bacillati</taxon>
        <taxon>Bacillota</taxon>
        <taxon>Bacilli</taxon>
        <taxon>Bacillales</taxon>
        <taxon>Bacillaceae</taxon>
        <taxon>Terrilactibacillus</taxon>
    </lineage>
</organism>
<accession>A0ABW5PQW8</accession>